<comment type="caution">
    <text evidence="1">The sequence shown here is derived from an EMBL/GenBank/DDBJ whole genome shotgun (WGS) entry which is preliminary data.</text>
</comment>
<organism evidence="1 2">
    <name type="scientific">Nephila pilipes</name>
    <name type="common">Giant wood spider</name>
    <name type="synonym">Nephila maculata</name>
    <dbReference type="NCBI Taxonomy" id="299642"/>
    <lineage>
        <taxon>Eukaryota</taxon>
        <taxon>Metazoa</taxon>
        <taxon>Ecdysozoa</taxon>
        <taxon>Arthropoda</taxon>
        <taxon>Chelicerata</taxon>
        <taxon>Arachnida</taxon>
        <taxon>Araneae</taxon>
        <taxon>Araneomorphae</taxon>
        <taxon>Entelegynae</taxon>
        <taxon>Araneoidea</taxon>
        <taxon>Nephilidae</taxon>
        <taxon>Nephila</taxon>
    </lineage>
</organism>
<gene>
    <name evidence="1" type="ORF">NPIL_381141</name>
</gene>
<dbReference type="EMBL" id="BMAW01079119">
    <property type="protein sequence ID" value="GFU14053.1"/>
    <property type="molecule type" value="Genomic_DNA"/>
</dbReference>
<reference evidence="1" key="1">
    <citation type="submission" date="2020-08" db="EMBL/GenBank/DDBJ databases">
        <title>Multicomponent nature underlies the extraordinary mechanical properties of spider dragline silk.</title>
        <authorList>
            <person name="Kono N."/>
            <person name="Nakamura H."/>
            <person name="Mori M."/>
            <person name="Yoshida Y."/>
            <person name="Ohtoshi R."/>
            <person name="Malay A.D."/>
            <person name="Moran D.A.P."/>
            <person name="Tomita M."/>
            <person name="Numata K."/>
            <person name="Arakawa K."/>
        </authorList>
    </citation>
    <scope>NUCLEOTIDE SEQUENCE</scope>
</reference>
<proteinExistence type="predicted"/>
<accession>A0A8X6Q9J4</accession>
<sequence length="71" mass="8666">MPKSNRILNRWREQTNRRFSLRPESPFDDRIPRSRMRPDITGYRFELHAATETFIHRNDRALRKVTEVLGR</sequence>
<dbReference type="Proteomes" id="UP000887013">
    <property type="component" value="Unassembled WGS sequence"/>
</dbReference>
<protein>
    <submittedName>
        <fullName evidence="1">Uncharacterized protein</fullName>
    </submittedName>
</protein>
<keyword evidence="2" id="KW-1185">Reference proteome</keyword>
<name>A0A8X6Q9J4_NEPPI</name>
<evidence type="ECO:0000313" key="2">
    <source>
        <dbReference type="Proteomes" id="UP000887013"/>
    </source>
</evidence>
<dbReference type="AlphaFoldDB" id="A0A8X6Q9J4"/>
<evidence type="ECO:0000313" key="1">
    <source>
        <dbReference type="EMBL" id="GFU14053.1"/>
    </source>
</evidence>